<sequence>MATVLTEQRTHRAPNSRPFGLSTRLLVLTVLFVMLAEVLIYLPSVASFRRNWLTDRLAAGRVAAMVLETTPEGQLPRGLKWRLLDEAGLRAIAVRGSNGTQMLSAQPMPQDVRLLDMRNPGWMALMRDAITDMFWPDPRPLQVIGHAMTTSERVEIVVLPAPLRRAMLEFSSNILLFSLLISVITAAFVFFTLNQMIVRPVRRLAENVTSFQQDPEDADRVIQPSPREDEIGQLEHVLQRMQLALGEELRQKKRLAALGLAVSKINHDLRNMLASARLISDRISELSDPTVQRFAPKLIATLGRASQFCEATLAYGRASEPAPRRSLIALAHVVEDAAELAGIGQGSDVEFALTCDPGLKIDADQDQLSRVLLNLFRNSLQALQSGRDGAPCLRVDAKRAASTVVIYVSDNGPGVPDRLKPVLFQAFVHSSRPGGSGLGLAIAAELVSMHGGTITLVERGPGACFRIQLPDRAKT</sequence>
<dbReference type="AlphaFoldDB" id="A0A916UNE1"/>
<dbReference type="PANTHER" id="PTHR44936">
    <property type="entry name" value="SENSOR PROTEIN CREC"/>
    <property type="match status" value="1"/>
</dbReference>
<dbReference type="GO" id="GO:0004673">
    <property type="term" value="F:protein histidine kinase activity"/>
    <property type="evidence" value="ECO:0007669"/>
    <property type="project" value="UniProtKB-EC"/>
</dbReference>
<evidence type="ECO:0000256" key="8">
    <source>
        <dbReference type="ARBA" id="ARBA00022840"/>
    </source>
</evidence>
<comment type="subcellular location">
    <subcellularLocation>
        <location evidence="2">Membrane</location>
    </subcellularLocation>
</comment>
<dbReference type="Proteomes" id="UP000637002">
    <property type="component" value="Unassembled WGS sequence"/>
</dbReference>
<evidence type="ECO:0000313" key="13">
    <source>
        <dbReference type="Proteomes" id="UP000637002"/>
    </source>
</evidence>
<dbReference type="GO" id="GO:0005524">
    <property type="term" value="F:ATP binding"/>
    <property type="evidence" value="ECO:0007669"/>
    <property type="project" value="UniProtKB-KW"/>
</dbReference>
<dbReference type="PROSITE" id="PS50885">
    <property type="entry name" value="HAMP"/>
    <property type="match status" value="1"/>
</dbReference>
<reference evidence="12" key="2">
    <citation type="submission" date="2020-09" db="EMBL/GenBank/DDBJ databases">
        <authorList>
            <person name="Sun Q."/>
            <person name="Zhou Y."/>
        </authorList>
    </citation>
    <scope>NUCLEOTIDE SEQUENCE</scope>
    <source>
        <strain evidence="12">CGMCC 1.12919</strain>
    </source>
</reference>
<keyword evidence="9" id="KW-1133">Transmembrane helix</keyword>
<reference evidence="12" key="1">
    <citation type="journal article" date="2014" name="Int. J. Syst. Evol. Microbiol.">
        <title>Complete genome sequence of Corynebacterium casei LMG S-19264T (=DSM 44701T), isolated from a smear-ripened cheese.</title>
        <authorList>
            <consortium name="US DOE Joint Genome Institute (JGI-PGF)"/>
            <person name="Walter F."/>
            <person name="Albersmeier A."/>
            <person name="Kalinowski J."/>
            <person name="Ruckert C."/>
        </authorList>
    </citation>
    <scope>NUCLEOTIDE SEQUENCE</scope>
    <source>
        <strain evidence="12">CGMCC 1.12919</strain>
    </source>
</reference>
<keyword evidence="9" id="KW-0472">Membrane</keyword>
<dbReference type="GO" id="GO:0016020">
    <property type="term" value="C:membrane"/>
    <property type="evidence" value="ECO:0007669"/>
    <property type="project" value="UniProtKB-SubCell"/>
</dbReference>
<accession>A0A916UNE1</accession>
<dbReference type="EMBL" id="BMGG01000008">
    <property type="protein sequence ID" value="GGC80207.1"/>
    <property type="molecule type" value="Genomic_DNA"/>
</dbReference>
<keyword evidence="13" id="KW-1185">Reference proteome</keyword>
<dbReference type="EC" id="2.7.13.3" evidence="3"/>
<evidence type="ECO:0000259" key="10">
    <source>
        <dbReference type="PROSITE" id="PS50109"/>
    </source>
</evidence>
<dbReference type="InterPro" id="IPR005467">
    <property type="entry name" value="His_kinase_dom"/>
</dbReference>
<proteinExistence type="predicted"/>
<name>A0A916UNE1_9HYPH</name>
<evidence type="ECO:0000256" key="9">
    <source>
        <dbReference type="SAM" id="Phobius"/>
    </source>
</evidence>
<dbReference type="InterPro" id="IPR003660">
    <property type="entry name" value="HAMP_dom"/>
</dbReference>
<dbReference type="InterPro" id="IPR050980">
    <property type="entry name" value="2C_sensor_his_kinase"/>
</dbReference>
<comment type="caution">
    <text evidence="12">The sequence shown here is derived from an EMBL/GenBank/DDBJ whole genome shotgun (WGS) entry which is preliminary data.</text>
</comment>
<dbReference type="InterPro" id="IPR004358">
    <property type="entry name" value="Sig_transdc_His_kin-like_C"/>
</dbReference>
<evidence type="ECO:0000256" key="1">
    <source>
        <dbReference type="ARBA" id="ARBA00000085"/>
    </source>
</evidence>
<evidence type="ECO:0000256" key="4">
    <source>
        <dbReference type="ARBA" id="ARBA00022553"/>
    </source>
</evidence>
<keyword evidence="7" id="KW-0418">Kinase</keyword>
<evidence type="ECO:0000256" key="7">
    <source>
        <dbReference type="ARBA" id="ARBA00022777"/>
    </source>
</evidence>
<dbReference type="Pfam" id="PF02518">
    <property type="entry name" value="HATPase_c"/>
    <property type="match status" value="1"/>
</dbReference>
<keyword evidence="5" id="KW-0808">Transferase</keyword>
<dbReference type="InterPro" id="IPR036890">
    <property type="entry name" value="HATPase_C_sf"/>
</dbReference>
<evidence type="ECO:0000259" key="11">
    <source>
        <dbReference type="PROSITE" id="PS50885"/>
    </source>
</evidence>
<dbReference type="PRINTS" id="PR00344">
    <property type="entry name" value="BCTRLSENSOR"/>
</dbReference>
<evidence type="ECO:0000256" key="2">
    <source>
        <dbReference type="ARBA" id="ARBA00004370"/>
    </source>
</evidence>
<keyword evidence="4" id="KW-0597">Phosphoprotein</keyword>
<dbReference type="InterPro" id="IPR003594">
    <property type="entry name" value="HATPase_dom"/>
</dbReference>
<dbReference type="Gene3D" id="6.10.340.10">
    <property type="match status" value="1"/>
</dbReference>
<feature type="transmembrane region" description="Helical" evidence="9">
    <location>
        <begin position="174"/>
        <end position="193"/>
    </location>
</feature>
<dbReference type="SMART" id="SM00387">
    <property type="entry name" value="HATPase_c"/>
    <property type="match status" value="1"/>
</dbReference>
<dbReference type="RefSeq" id="WP_188611211.1">
    <property type="nucleotide sequence ID" value="NZ_BMGG01000008.1"/>
</dbReference>
<keyword evidence="9" id="KW-0812">Transmembrane</keyword>
<feature type="domain" description="Histidine kinase" evidence="10">
    <location>
        <begin position="264"/>
        <end position="473"/>
    </location>
</feature>
<feature type="domain" description="HAMP" evidence="11">
    <location>
        <begin position="195"/>
        <end position="250"/>
    </location>
</feature>
<evidence type="ECO:0000256" key="6">
    <source>
        <dbReference type="ARBA" id="ARBA00022741"/>
    </source>
</evidence>
<feature type="transmembrane region" description="Helical" evidence="9">
    <location>
        <begin position="25"/>
        <end position="42"/>
    </location>
</feature>
<dbReference type="SUPFAM" id="SSF55874">
    <property type="entry name" value="ATPase domain of HSP90 chaperone/DNA topoisomerase II/histidine kinase"/>
    <property type="match status" value="1"/>
</dbReference>
<gene>
    <name evidence="12" type="ORF">GCM10010994_42730</name>
</gene>
<protein>
    <recommendedName>
        <fullName evidence="3">histidine kinase</fullName>
        <ecNumber evidence="3">2.7.13.3</ecNumber>
    </recommendedName>
</protein>
<dbReference type="CDD" id="cd00075">
    <property type="entry name" value="HATPase"/>
    <property type="match status" value="1"/>
</dbReference>
<keyword evidence="6" id="KW-0547">Nucleotide-binding</keyword>
<organism evidence="12 13">
    <name type="scientific">Chelatococcus reniformis</name>
    <dbReference type="NCBI Taxonomy" id="1494448"/>
    <lineage>
        <taxon>Bacteria</taxon>
        <taxon>Pseudomonadati</taxon>
        <taxon>Pseudomonadota</taxon>
        <taxon>Alphaproteobacteria</taxon>
        <taxon>Hyphomicrobiales</taxon>
        <taxon>Chelatococcaceae</taxon>
        <taxon>Chelatococcus</taxon>
    </lineage>
</organism>
<keyword evidence="8" id="KW-0067">ATP-binding</keyword>
<evidence type="ECO:0000256" key="5">
    <source>
        <dbReference type="ARBA" id="ARBA00022679"/>
    </source>
</evidence>
<evidence type="ECO:0000256" key="3">
    <source>
        <dbReference type="ARBA" id="ARBA00012438"/>
    </source>
</evidence>
<dbReference type="PROSITE" id="PS50109">
    <property type="entry name" value="HIS_KIN"/>
    <property type="match status" value="1"/>
</dbReference>
<dbReference type="PANTHER" id="PTHR44936:SF10">
    <property type="entry name" value="SENSOR PROTEIN RSTB"/>
    <property type="match status" value="1"/>
</dbReference>
<dbReference type="GO" id="GO:0007165">
    <property type="term" value="P:signal transduction"/>
    <property type="evidence" value="ECO:0007669"/>
    <property type="project" value="InterPro"/>
</dbReference>
<dbReference type="Gene3D" id="3.30.565.10">
    <property type="entry name" value="Histidine kinase-like ATPase, C-terminal domain"/>
    <property type="match status" value="1"/>
</dbReference>
<evidence type="ECO:0000313" key="12">
    <source>
        <dbReference type="EMBL" id="GGC80207.1"/>
    </source>
</evidence>
<comment type="catalytic activity">
    <reaction evidence="1">
        <text>ATP + protein L-histidine = ADP + protein N-phospho-L-histidine.</text>
        <dbReference type="EC" id="2.7.13.3"/>
    </reaction>
</comment>